<keyword evidence="2" id="KW-1185">Reference proteome</keyword>
<dbReference type="AlphaFoldDB" id="A0A291M3S2"/>
<dbReference type="OrthoDB" id="3078668at2"/>
<evidence type="ECO:0000313" key="2">
    <source>
        <dbReference type="Proteomes" id="UP000219050"/>
    </source>
</evidence>
<name>A0A291M3S2_9RHOB</name>
<dbReference type="KEGG" id="cmag:CBW24_08040"/>
<proteinExistence type="predicted"/>
<gene>
    <name evidence="1" type="ORF">CBW24_08040</name>
</gene>
<reference evidence="1 2" key="1">
    <citation type="submission" date="2017-05" db="EMBL/GenBank/DDBJ databases">
        <title>Comparative genomic and metabolic analysis of manganese-oxidizing mechanisms in Celeribater manganoxidans DY25T: its adaption to the environment of polymetallic nodule.</title>
        <authorList>
            <person name="Wang X."/>
        </authorList>
    </citation>
    <scope>NUCLEOTIDE SEQUENCE [LARGE SCALE GENOMIC DNA]</scope>
    <source>
        <strain evidence="1 2">DY25</strain>
    </source>
</reference>
<dbReference type="Proteomes" id="UP000219050">
    <property type="component" value="Chromosome"/>
</dbReference>
<dbReference type="NCBIfam" id="TIGR01611">
    <property type="entry name" value="tail_tube"/>
    <property type="match status" value="1"/>
</dbReference>
<dbReference type="InterPro" id="IPR006498">
    <property type="entry name" value="Tail_tube"/>
</dbReference>
<protein>
    <submittedName>
        <fullName evidence="1">Phage major tail tube protein</fullName>
    </submittedName>
</protein>
<accession>A0A291M3S2</accession>
<dbReference type="Pfam" id="PF04985">
    <property type="entry name" value="Phage_tube"/>
    <property type="match status" value="1"/>
</dbReference>
<sequence>MMAARDVLKNINLFVDGRGYAGQIDEYNAPDLTLQLEDYRAGGMDAPIAIEMGQEALETSFQLISYDADVLALWGVAEGASVPLTVRGALESFDGTVKPVLHQMRGRITSMQRGAWTPGSKPALTVTLRLTYYKETHNGSVLHEIDVENMVRIVNGTDRLAAQREALGL</sequence>
<organism evidence="1 2">
    <name type="scientific">Pacificitalea manganoxidans</name>
    <dbReference type="NCBI Taxonomy" id="1411902"/>
    <lineage>
        <taxon>Bacteria</taxon>
        <taxon>Pseudomonadati</taxon>
        <taxon>Pseudomonadota</taxon>
        <taxon>Alphaproteobacteria</taxon>
        <taxon>Rhodobacterales</taxon>
        <taxon>Paracoccaceae</taxon>
        <taxon>Pacificitalea</taxon>
    </lineage>
</organism>
<dbReference type="EMBL" id="CP021404">
    <property type="protein sequence ID" value="ATI43365.1"/>
    <property type="molecule type" value="Genomic_DNA"/>
</dbReference>
<evidence type="ECO:0000313" key="1">
    <source>
        <dbReference type="EMBL" id="ATI43365.1"/>
    </source>
</evidence>